<feature type="signal peptide" evidence="2">
    <location>
        <begin position="1"/>
        <end position="19"/>
    </location>
</feature>
<dbReference type="EMBL" id="CP028519">
    <property type="protein sequence ID" value="AVY95593.1"/>
    <property type="molecule type" value="Genomic_DNA"/>
</dbReference>
<gene>
    <name evidence="3" type="ORF">DAI18_17245</name>
</gene>
<dbReference type="InterPro" id="IPR022236">
    <property type="entry name" value="DUF3761"/>
</dbReference>
<dbReference type="Pfam" id="PF12587">
    <property type="entry name" value="DUF3761"/>
    <property type="match status" value="1"/>
</dbReference>
<dbReference type="KEGG" id="maer:DAI18_17245"/>
<proteinExistence type="predicted"/>
<dbReference type="Proteomes" id="UP000244173">
    <property type="component" value="Chromosome"/>
</dbReference>
<reference evidence="3 4" key="1">
    <citation type="submission" date="2018-04" db="EMBL/GenBank/DDBJ databases">
        <title>Denitrifier Microvirgula.</title>
        <authorList>
            <person name="Anderson E."/>
            <person name="Jang J."/>
            <person name="Ishii S."/>
        </authorList>
    </citation>
    <scope>NUCLEOTIDE SEQUENCE [LARGE SCALE GENOMIC DNA]</scope>
    <source>
        <strain evidence="3 4">BE2.4</strain>
    </source>
</reference>
<evidence type="ECO:0000313" key="3">
    <source>
        <dbReference type="EMBL" id="AVY95593.1"/>
    </source>
</evidence>
<sequence>MRLALLALLAALAFQPALAKQSPYPDTHSSPQESQLIEHGSYTNSDGKRVHSPAHTRNGKAPEGASARCRDGSYSFSQHRRGTCSRHGGVENWL</sequence>
<evidence type="ECO:0000313" key="4">
    <source>
        <dbReference type="Proteomes" id="UP000244173"/>
    </source>
</evidence>
<keyword evidence="2" id="KW-0732">Signal</keyword>
<dbReference type="AlphaFoldDB" id="A0A2S0PE47"/>
<feature type="chain" id="PRO_5015491683" evidence="2">
    <location>
        <begin position="20"/>
        <end position="94"/>
    </location>
</feature>
<dbReference type="STRING" id="1122240.GCA_000620105_01928"/>
<dbReference type="RefSeq" id="WP_028499043.1">
    <property type="nucleotide sequence ID" value="NZ_CAURZP010000010.1"/>
</dbReference>
<evidence type="ECO:0000256" key="1">
    <source>
        <dbReference type="SAM" id="MobiDB-lite"/>
    </source>
</evidence>
<protein>
    <submittedName>
        <fullName evidence="3">DUF3761 domain-containing protein</fullName>
    </submittedName>
</protein>
<keyword evidence="4" id="KW-1185">Reference proteome</keyword>
<dbReference type="OrthoDB" id="4751721at2"/>
<name>A0A2S0PE47_9NEIS</name>
<organism evidence="3 4">
    <name type="scientific">Microvirgula aerodenitrificans</name>
    <dbReference type="NCBI Taxonomy" id="57480"/>
    <lineage>
        <taxon>Bacteria</taxon>
        <taxon>Pseudomonadati</taxon>
        <taxon>Pseudomonadota</taxon>
        <taxon>Betaproteobacteria</taxon>
        <taxon>Neisseriales</taxon>
        <taxon>Aquaspirillaceae</taxon>
        <taxon>Microvirgula</taxon>
    </lineage>
</organism>
<feature type="region of interest" description="Disordered" evidence="1">
    <location>
        <begin position="20"/>
        <end position="94"/>
    </location>
</feature>
<accession>A0A2S0PE47</accession>
<evidence type="ECO:0000256" key="2">
    <source>
        <dbReference type="SAM" id="SignalP"/>
    </source>
</evidence>
<feature type="compositionally biased region" description="Polar residues" evidence="1">
    <location>
        <begin position="27"/>
        <end position="45"/>
    </location>
</feature>